<gene>
    <name evidence="3" type="ORF">OHA22_37855</name>
</gene>
<evidence type="ECO:0000256" key="1">
    <source>
        <dbReference type="SAM" id="MobiDB-lite"/>
    </source>
</evidence>
<accession>A0AAU2A9H1</accession>
<dbReference type="InterPro" id="IPR036195">
    <property type="entry name" value="AbfB_ABD_sf"/>
</dbReference>
<dbReference type="InterPro" id="IPR007934">
    <property type="entry name" value="AbfB_ABD"/>
</dbReference>
<feature type="region of interest" description="Disordered" evidence="1">
    <location>
        <begin position="78"/>
        <end position="157"/>
    </location>
</feature>
<name>A0AAU2A9H1_9ACTN</name>
<dbReference type="Gene3D" id="2.80.10.50">
    <property type="match status" value="1"/>
</dbReference>
<protein>
    <submittedName>
        <fullName evidence="3">AbfB domain-containing protein</fullName>
    </submittedName>
</protein>
<dbReference type="EMBL" id="CP108222">
    <property type="protein sequence ID" value="WTT20889.1"/>
    <property type="molecule type" value="Genomic_DNA"/>
</dbReference>
<organism evidence="3">
    <name type="scientific">Streptomyces sp. NBC_00093</name>
    <dbReference type="NCBI Taxonomy" id="2975649"/>
    <lineage>
        <taxon>Bacteria</taxon>
        <taxon>Bacillati</taxon>
        <taxon>Actinomycetota</taxon>
        <taxon>Actinomycetes</taxon>
        <taxon>Kitasatosporales</taxon>
        <taxon>Streptomycetaceae</taxon>
        <taxon>Streptomyces</taxon>
    </lineage>
</organism>
<evidence type="ECO:0000313" key="3">
    <source>
        <dbReference type="EMBL" id="WTT20889.1"/>
    </source>
</evidence>
<proteinExistence type="predicted"/>
<dbReference type="GO" id="GO:0046373">
    <property type="term" value="P:L-arabinose metabolic process"/>
    <property type="evidence" value="ECO:0007669"/>
    <property type="project" value="InterPro"/>
</dbReference>
<feature type="domain" description="Alpha-L-arabinofuranosidase B arabinose-binding" evidence="2">
    <location>
        <begin position="156"/>
        <end position="284"/>
    </location>
</feature>
<dbReference type="Pfam" id="PF05270">
    <property type="entry name" value="AbfB"/>
    <property type="match status" value="1"/>
</dbReference>
<feature type="compositionally biased region" description="Low complexity" evidence="1">
    <location>
        <begin position="81"/>
        <end position="154"/>
    </location>
</feature>
<evidence type="ECO:0000259" key="2">
    <source>
        <dbReference type="Pfam" id="PF05270"/>
    </source>
</evidence>
<dbReference type="GO" id="GO:0046556">
    <property type="term" value="F:alpha-L-arabinofuranosidase activity"/>
    <property type="evidence" value="ECO:0007669"/>
    <property type="project" value="InterPro"/>
</dbReference>
<reference evidence="3" key="1">
    <citation type="submission" date="2022-10" db="EMBL/GenBank/DDBJ databases">
        <title>The complete genomes of actinobacterial strains from the NBC collection.</title>
        <authorList>
            <person name="Joergensen T.S."/>
            <person name="Alvarez Arevalo M."/>
            <person name="Sterndorff E.B."/>
            <person name="Faurdal D."/>
            <person name="Vuksanovic O."/>
            <person name="Mourched A.-S."/>
            <person name="Charusanti P."/>
            <person name="Shaw S."/>
            <person name="Blin K."/>
            <person name="Weber T."/>
        </authorList>
    </citation>
    <scope>NUCLEOTIDE SEQUENCE</scope>
    <source>
        <strain evidence="3">NBC_00093</strain>
    </source>
</reference>
<dbReference type="CDD" id="cd23399">
    <property type="entry name" value="beta-trefoil_ABD_ABFB"/>
    <property type="match status" value="1"/>
</dbReference>
<feature type="region of interest" description="Disordered" evidence="1">
    <location>
        <begin position="1"/>
        <end position="20"/>
    </location>
</feature>
<sequence length="290" mass="30731">MTEEKPRLIPTQPWENGWAPDTSRVPGTRRLWMAGTLALSVVAACVTAIIVTERQSVEPTPVAKAPLPSPGSTYPGLLTYASPSATGAAPPSGKSGLSSAQPTTPAATAPAPAAPAPNAEGSASAAVSEAPGKPAASPSPSKSSAAPTKPASTSRSVESVNYPGRYWHVSDGLVKLDQVRGSESREDSTFDVVKGLSNSSCYSFKTNDGKYLRHRDFILRAERNDGSSLFKQDATFCGGYSGYTGEAMLTSVNYPNYALRHKNFQLRLDPYGYNTTNRKDFLFRLVAPLA</sequence>
<dbReference type="AlphaFoldDB" id="A0AAU2A9H1"/>
<dbReference type="SUPFAM" id="SSF110221">
    <property type="entry name" value="AbfB domain"/>
    <property type="match status" value="1"/>
</dbReference>